<reference evidence="1 2" key="1">
    <citation type="submission" date="2018-11" db="EMBL/GenBank/DDBJ databases">
        <title>Parancylomarina longa gen. nov., sp. nov., isolated from sediments of southern Okinawa.</title>
        <authorList>
            <person name="Fu T."/>
        </authorList>
    </citation>
    <scope>NUCLEOTIDE SEQUENCE [LARGE SCALE GENOMIC DNA]</scope>
    <source>
        <strain evidence="1 2">T3-2 S1-C</strain>
    </source>
</reference>
<name>A0A434AVF8_9BACT</name>
<proteinExistence type="predicted"/>
<comment type="caution">
    <text evidence="1">The sequence shown here is derived from an EMBL/GenBank/DDBJ whole genome shotgun (WGS) entry which is preliminary data.</text>
</comment>
<dbReference type="EMBL" id="RJJX01000009">
    <property type="protein sequence ID" value="RUT78356.1"/>
    <property type="molecule type" value="Genomic_DNA"/>
</dbReference>
<evidence type="ECO:0000313" key="1">
    <source>
        <dbReference type="EMBL" id="RUT78356.1"/>
    </source>
</evidence>
<accession>A0A434AVF8</accession>
<protein>
    <submittedName>
        <fullName evidence="1">Uncharacterized protein</fullName>
    </submittedName>
</protein>
<evidence type="ECO:0000313" key="2">
    <source>
        <dbReference type="Proteomes" id="UP000282985"/>
    </source>
</evidence>
<gene>
    <name evidence="1" type="ORF">DLK05_08500</name>
</gene>
<dbReference type="AlphaFoldDB" id="A0A434AVF8"/>
<organism evidence="1 2">
    <name type="scientific">Ancylomarina longa</name>
    <dbReference type="NCBI Taxonomy" id="2487017"/>
    <lineage>
        <taxon>Bacteria</taxon>
        <taxon>Pseudomonadati</taxon>
        <taxon>Bacteroidota</taxon>
        <taxon>Bacteroidia</taxon>
        <taxon>Marinilabiliales</taxon>
        <taxon>Marinifilaceae</taxon>
        <taxon>Ancylomarina</taxon>
    </lineage>
</organism>
<sequence>MLLVLVICFGTIESQAQYKCDNINSIQVLSPILKIVTDKISSGITYSEQTGDQPEVSYLDSGIFLLEENLKVCRDLLIQINDSTTCINEMKVTESKSEIKKEMDSNTSNSIQFPVKKKRKSIWNFPGNKKSSI</sequence>
<keyword evidence="2" id="KW-1185">Reference proteome</keyword>
<dbReference type="Proteomes" id="UP000282985">
    <property type="component" value="Unassembled WGS sequence"/>
</dbReference>